<dbReference type="EC" id="2.7.7.65" evidence="1"/>
<feature type="transmembrane region" description="Helical" evidence="4">
    <location>
        <begin position="27"/>
        <end position="49"/>
    </location>
</feature>
<evidence type="ECO:0000313" key="6">
    <source>
        <dbReference type="EMBL" id="PVX85803.1"/>
    </source>
</evidence>
<keyword evidence="7" id="KW-1185">Reference proteome</keyword>
<name>A0ABX5KT63_9BURK</name>
<dbReference type="InterPro" id="IPR050469">
    <property type="entry name" value="Diguanylate_Cyclase"/>
</dbReference>
<dbReference type="Gene3D" id="3.30.450.20">
    <property type="entry name" value="PAS domain"/>
    <property type="match status" value="2"/>
</dbReference>
<dbReference type="CDD" id="cd01949">
    <property type="entry name" value="GGDEF"/>
    <property type="match status" value="1"/>
</dbReference>
<evidence type="ECO:0000259" key="5">
    <source>
        <dbReference type="PROSITE" id="PS50887"/>
    </source>
</evidence>
<keyword evidence="4" id="KW-0812">Transmembrane</keyword>
<dbReference type="Proteomes" id="UP000245712">
    <property type="component" value="Unassembled WGS sequence"/>
</dbReference>
<dbReference type="PROSITE" id="PS50887">
    <property type="entry name" value="GGDEF"/>
    <property type="match status" value="1"/>
</dbReference>
<dbReference type="RefSeq" id="WP_244314784.1">
    <property type="nucleotide sequence ID" value="NZ_QEOB01000003.1"/>
</dbReference>
<comment type="caution">
    <text evidence="6">The sequence shown here is derived from an EMBL/GenBank/DDBJ whole genome shotgun (WGS) entry which is preliminary data.</text>
</comment>
<dbReference type="CDD" id="cd12915">
    <property type="entry name" value="PDC2_DGC_like"/>
    <property type="match status" value="1"/>
</dbReference>
<feature type="domain" description="GGDEF" evidence="5">
    <location>
        <begin position="374"/>
        <end position="512"/>
    </location>
</feature>
<dbReference type="Gene3D" id="3.30.70.270">
    <property type="match status" value="1"/>
</dbReference>
<evidence type="ECO:0000256" key="3">
    <source>
        <dbReference type="SAM" id="MobiDB-lite"/>
    </source>
</evidence>
<dbReference type="InterPro" id="IPR029787">
    <property type="entry name" value="Nucleotide_cyclase"/>
</dbReference>
<dbReference type="Pfam" id="PF00990">
    <property type="entry name" value="GGDEF"/>
    <property type="match status" value="1"/>
</dbReference>
<dbReference type="EMBL" id="QEOB01000003">
    <property type="protein sequence ID" value="PVX85803.1"/>
    <property type="molecule type" value="Genomic_DNA"/>
</dbReference>
<dbReference type="PANTHER" id="PTHR45138:SF9">
    <property type="entry name" value="DIGUANYLATE CYCLASE DGCM-RELATED"/>
    <property type="match status" value="1"/>
</dbReference>
<protein>
    <recommendedName>
        <fullName evidence="1">diguanylate cyclase</fullName>
        <ecNumber evidence="1">2.7.7.65</ecNumber>
    </recommendedName>
</protein>
<dbReference type="PANTHER" id="PTHR45138">
    <property type="entry name" value="REGULATORY COMPONENTS OF SENSORY TRANSDUCTION SYSTEM"/>
    <property type="match status" value="1"/>
</dbReference>
<dbReference type="InterPro" id="IPR000160">
    <property type="entry name" value="GGDEF_dom"/>
</dbReference>
<keyword evidence="4" id="KW-0472">Membrane</keyword>
<reference evidence="6 7" key="1">
    <citation type="submission" date="2018-05" db="EMBL/GenBank/DDBJ databases">
        <title>Genomic Encyclopedia of Type Strains, Phase IV (KMG-V): Genome sequencing to study the core and pangenomes of soil and plant-associated prokaryotes.</title>
        <authorList>
            <person name="Whitman W."/>
        </authorList>
    </citation>
    <scope>NUCLEOTIDE SEQUENCE [LARGE SCALE GENOMIC DNA]</scope>
    <source>
        <strain evidence="6 7">SCZa-39</strain>
    </source>
</reference>
<feature type="region of interest" description="Disordered" evidence="3">
    <location>
        <begin position="505"/>
        <end position="532"/>
    </location>
</feature>
<dbReference type="InterPro" id="IPR054327">
    <property type="entry name" value="His-kinase-like_sensor"/>
</dbReference>
<dbReference type="SUPFAM" id="SSF55073">
    <property type="entry name" value="Nucleotide cyclase"/>
    <property type="match status" value="1"/>
</dbReference>
<dbReference type="CDD" id="cd12914">
    <property type="entry name" value="PDC1_DGC_like"/>
    <property type="match status" value="1"/>
</dbReference>
<proteinExistence type="predicted"/>
<sequence length="532" mass="57846">MPTALNAYAKTPMLFRKISGAFVARPALFAASGGFVALVMAVITVVSLYDMRTDALMRARDAADGLSLLLSRDIERNLEICDLSLQAVIDGMADPVVLALPMPLRQRVLFDGATKARDLGTVLVADHLGNIVFDSGALPPPPRNANLSDRDYFKVQRDRLSDALFISKPFVSSVDPPLLSIGLSRRLTNRKGKFSGVVLGTLQLDYFQHLLDGMPLGPHGSITLVRTDGIVLMRRPFNVGEIGRSLAGGASFTPVLKSEKGSFVGVAILDGEQRLYSFRHIGKYPIIIEVGFSTNDIYAQWQWRACVIGGVMGTLCLLLVLMSILITRQFRERLEIEQRLRIRADTDSLTGLSTRRALDIALQFETRRAKRDRRTLSVLMLDIDTFKLFNDRYGHVAGDKALRTVALCIKESVLRQGDFAGRYGGEEFCVILPGTALHGALHVAQAIRKAVYDAAIPHSASPLGIVTISIGAATLDGASGVEMTSSQLIDCADRELYAAKAAGGNTVMPPAQRDEKDANVESPLIAEQAPQL</sequence>
<organism evidence="6 7">
    <name type="scientific">Paraburkholderia unamae</name>
    <dbReference type="NCBI Taxonomy" id="219649"/>
    <lineage>
        <taxon>Bacteria</taxon>
        <taxon>Pseudomonadati</taxon>
        <taxon>Pseudomonadota</taxon>
        <taxon>Betaproteobacteria</taxon>
        <taxon>Burkholderiales</taxon>
        <taxon>Burkholderiaceae</taxon>
        <taxon>Paraburkholderia</taxon>
    </lineage>
</organism>
<dbReference type="NCBIfam" id="TIGR00254">
    <property type="entry name" value="GGDEF"/>
    <property type="match status" value="1"/>
</dbReference>
<comment type="catalytic activity">
    <reaction evidence="2">
        <text>2 GTP = 3',3'-c-di-GMP + 2 diphosphate</text>
        <dbReference type="Rhea" id="RHEA:24898"/>
        <dbReference type="ChEBI" id="CHEBI:33019"/>
        <dbReference type="ChEBI" id="CHEBI:37565"/>
        <dbReference type="ChEBI" id="CHEBI:58805"/>
        <dbReference type="EC" id="2.7.7.65"/>
    </reaction>
</comment>
<dbReference type="SMART" id="SM00267">
    <property type="entry name" value="GGDEF"/>
    <property type="match status" value="1"/>
</dbReference>
<evidence type="ECO:0000256" key="4">
    <source>
        <dbReference type="SAM" id="Phobius"/>
    </source>
</evidence>
<keyword evidence="4" id="KW-1133">Transmembrane helix</keyword>
<evidence type="ECO:0000256" key="2">
    <source>
        <dbReference type="ARBA" id="ARBA00034247"/>
    </source>
</evidence>
<evidence type="ECO:0000256" key="1">
    <source>
        <dbReference type="ARBA" id="ARBA00012528"/>
    </source>
</evidence>
<accession>A0ABX5KT63</accession>
<feature type="transmembrane region" description="Helical" evidence="4">
    <location>
        <begin position="305"/>
        <end position="326"/>
    </location>
</feature>
<evidence type="ECO:0000313" key="7">
    <source>
        <dbReference type="Proteomes" id="UP000245712"/>
    </source>
</evidence>
<dbReference type="InterPro" id="IPR043128">
    <property type="entry name" value="Rev_trsase/Diguanyl_cyclase"/>
</dbReference>
<gene>
    <name evidence="6" type="ORF">C7402_103381</name>
</gene>
<dbReference type="Pfam" id="PF22588">
    <property type="entry name" value="dCache_1_like"/>
    <property type="match status" value="1"/>
</dbReference>